<keyword evidence="9" id="KW-0325">Glycoprotein</keyword>
<feature type="binding site" evidence="12">
    <location>
        <position position="254"/>
    </location>
    <ligand>
        <name>Ca(2+)</name>
        <dbReference type="ChEBI" id="CHEBI:29108"/>
        <label>1</label>
    </ligand>
</feature>
<feature type="binding site" evidence="11">
    <location>
        <position position="277"/>
    </location>
    <ligand>
        <name>Zn(2+)</name>
        <dbReference type="ChEBI" id="CHEBI:29105"/>
        <label>2</label>
        <note>catalytic</note>
    </ligand>
</feature>
<evidence type="ECO:0000256" key="9">
    <source>
        <dbReference type="ARBA" id="ARBA00023180"/>
    </source>
</evidence>
<keyword evidence="7" id="KW-0482">Metalloprotease</keyword>
<feature type="binding site" evidence="12">
    <location>
        <position position="291"/>
    </location>
    <ligand>
        <name>Zn(2+)</name>
        <dbReference type="ChEBI" id="CHEBI:29105"/>
        <label>2</label>
        <note>catalytic</note>
    </ligand>
</feature>
<comment type="cofactor">
    <cofactor evidence="12">
        <name>Zn(2+)</name>
        <dbReference type="ChEBI" id="CHEBI:29105"/>
    </cofactor>
    <text evidence="12">Binds 2 Zn(2+) ions per subunit.</text>
</comment>
<dbReference type="InterPro" id="IPR021158">
    <property type="entry name" value="Pept_M10A_Zn_BS"/>
</dbReference>
<sequence>MKSPKPTLLLHQVFVFLIISLVAILPNPILSKTQLQPLSLKHLEGCRKGQTVKGLQEVKNYLKKFGYTNAVANINDYHHVHEDDNKFDDVLESEIKAYQLNYNLDVNGKLDTSTLEQMMLPRCGVPDIDNNGESSMRWNHYYGGRMGLNFKFFDGKPKWPPSKYNLTYKFTLDGTETEIDVQTLSSVCARAFATWAAVSHFQFREVGEGEHADIFIGFRRGAHGDGHPFDGAGGKIVAHAFHPTDGRLHYDADENWGTDPASDEIDLESVTLHEIGHILGLGHTSDEEAVMFPTIGHGETKRQLASDDINGVQTLYA</sequence>
<dbReference type="PIRSF" id="PIRSF001191">
    <property type="entry name" value="Peptidase_M10A_matrix"/>
    <property type="match status" value="1"/>
</dbReference>
<evidence type="ECO:0000256" key="11">
    <source>
        <dbReference type="PIRSR" id="PIRSR001191-2"/>
    </source>
</evidence>
<keyword evidence="8" id="KW-0865">Zymogen</keyword>
<evidence type="ECO:0000313" key="15">
    <source>
        <dbReference type="Proteomes" id="UP001202328"/>
    </source>
</evidence>
<evidence type="ECO:0000256" key="2">
    <source>
        <dbReference type="ARBA" id="ARBA00022670"/>
    </source>
</evidence>
<dbReference type="GO" id="GO:0006508">
    <property type="term" value="P:proteolysis"/>
    <property type="evidence" value="ECO:0007669"/>
    <property type="project" value="UniProtKB-KW"/>
</dbReference>
<protein>
    <recommendedName>
        <fullName evidence="13">Peptidase metallopeptidase domain-containing protein</fullName>
    </recommendedName>
</protein>
<dbReference type="SMART" id="SM00235">
    <property type="entry name" value="ZnMc"/>
    <property type="match status" value="1"/>
</dbReference>
<evidence type="ECO:0000259" key="13">
    <source>
        <dbReference type="SMART" id="SM00235"/>
    </source>
</evidence>
<proteinExistence type="inferred from homology"/>
<evidence type="ECO:0000256" key="10">
    <source>
        <dbReference type="PIRSR" id="PIRSR001191-1"/>
    </source>
</evidence>
<evidence type="ECO:0000256" key="1">
    <source>
        <dbReference type="ARBA" id="ARBA00009614"/>
    </source>
</evidence>
<dbReference type="PRINTS" id="PR00138">
    <property type="entry name" value="MATRIXIN"/>
</dbReference>
<feature type="binding site" evidence="12">
    <location>
        <position position="223"/>
    </location>
    <ligand>
        <name>Zn(2+)</name>
        <dbReference type="ChEBI" id="CHEBI:29105"/>
        <label>1</label>
    </ligand>
</feature>
<evidence type="ECO:0000256" key="8">
    <source>
        <dbReference type="ARBA" id="ARBA00023145"/>
    </source>
</evidence>
<dbReference type="GO" id="GO:0030198">
    <property type="term" value="P:extracellular matrix organization"/>
    <property type="evidence" value="ECO:0007669"/>
    <property type="project" value="TreeGrafter"/>
</dbReference>
<feature type="active site" evidence="10">
    <location>
        <position position="274"/>
    </location>
</feature>
<dbReference type="EMBL" id="JAJJMB010006973">
    <property type="protein sequence ID" value="KAI3932969.1"/>
    <property type="molecule type" value="Genomic_DNA"/>
</dbReference>
<dbReference type="GO" id="GO:0031012">
    <property type="term" value="C:extracellular matrix"/>
    <property type="evidence" value="ECO:0007669"/>
    <property type="project" value="InterPro"/>
</dbReference>
<dbReference type="InterPro" id="IPR024079">
    <property type="entry name" value="MetalloPept_cat_dom_sf"/>
</dbReference>
<comment type="similarity">
    <text evidence="1">Belongs to the peptidase M10A family. Matrix metalloproteinases (MMPs) subfamily.</text>
</comment>
<feature type="binding site" evidence="12">
    <location>
        <position position="239"/>
    </location>
    <ligand>
        <name>Zn(2+)</name>
        <dbReference type="ChEBI" id="CHEBI:29105"/>
        <label>1</label>
    </ligand>
</feature>
<keyword evidence="15" id="KW-1185">Reference proteome</keyword>
<accession>A0AAD4T2L8</accession>
<keyword evidence="6 11" id="KW-0862">Zinc</keyword>
<comment type="cofactor">
    <cofactor evidence="12">
        <name>Ca(2+)</name>
        <dbReference type="ChEBI" id="CHEBI:29108"/>
    </cofactor>
    <text evidence="12">Can bind about 5 Ca(2+) ions per subunit.</text>
</comment>
<comment type="caution">
    <text evidence="14">The sequence shown here is derived from an EMBL/GenBank/DDBJ whole genome shotgun (WGS) entry which is preliminary data.</text>
</comment>
<feature type="binding site" evidence="12">
    <location>
        <position position="225"/>
    </location>
    <ligand>
        <name>Zn(2+)</name>
        <dbReference type="ChEBI" id="CHEBI:29105"/>
        <label>1</label>
    </ligand>
</feature>
<feature type="binding site" evidence="12">
    <location>
        <position position="230"/>
    </location>
    <ligand>
        <name>Ca(2+)</name>
        <dbReference type="ChEBI" id="CHEBI:29108"/>
        <label>3</label>
    </ligand>
</feature>
<feature type="binding site" evidence="12">
    <location>
        <position position="251"/>
    </location>
    <ligand>
        <name>Ca(2+)</name>
        <dbReference type="ChEBI" id="CHEBI:29108"/>
        <label>3</label>
    </ligand>
</feature>
<dbReference type="FunFam" id="3.40.390.10:FF:000018">
    <property type="entry name" value="Metalloendoproteinase 1"/>
    <property type="match status" value="1"/>
</dbReference>
<dbReference type="InterPro" id="IPR033739">
    <property type="entry name" value="M10A_MMP"/>
</dbReference>
<feature type="binding site" evidence="11">
    <location>
        <position position="273"/>
    </location>
    <ligand>
        <name>Zn(2+)</name>
        <dbReference type="ChEBI" id="CHEBI:29105"/>
        <label>2</label>
        <note>catalytic</note>
    </ligand>
</feature>
<keyword evidence="5" id="KW-0378">Hydrolase</keyword>
<dbReference type="SUPFAM" id="SSF47090">
    <property type="entry name" value="PGBD-like"/>
    <property type="match status" value="1"/>
</dbReference>
<dbReference type="CDD" id="cd04278">
    <property type="entry name" value="ZnMc_MMP"/>
    <property type="match status" value="1"/>
</dbReference>
<dbReference type="PANTHER" id="PTHR10201:SF213">
    <property type="entry name" value="METALLOENDOPROTEINASE 2-MMP-LIKE"/>
    <property type="match status" value="1"/>
</dbReference>
<dbReference type="SUPFAM" id="SSF55486">
    <property type="entry name" value="Metalloproteases ('zincins'), catalytic domain"/>
    <property type="match status" value="1"/>
</dbReference>
<feature type="domain" description="Peptidase metallopeptidase" evidence="13">
    <location>
        <begin position="155"/>
        <end position="317"/>
    </location>
</feature>
<evidence type="ECO:0000256" key="3">
    <source>
        <dbReference type="ARBA" id="ARBA00022723"/>
    </source>
</evidence>
<keyword evidence="12" id="KW-0106">Calcium</keyword>
<dbReference type="PANTHER" id="PTHR10201">
    <property type="entry name" value="MATRIX METALLOPROTEINASE"/>
    <property type="match status" value="1"/>
</dbReference>
<dbReference type="GO" id="GO:0030574">
    <property type="term" value="P:collagen catabolic process"/>
    <property type="evidence" value="ECO:0007669"/>
    <property type="project" value="TreeGrafter"/>
</dbReference>
<keyword evidence="2" id="KW-0645">Protease</keyword>
<dbReference type="InterPro" id="IPR001818">
    <property type="entry name" value="Pept_M10_metallopeptidase"/>
</dbReference>
<evidence type="ECO:0000256" key="5">
    <source>
        <dbReference type="ARBA" id="ARBA00022801"/>
    </source>
</evidence>
<dbReference type="InterPro" id="IPR036365">
    <property type="entry name" value="PGBD-like_sf"/>
</dbReference>
<gene>
    <name evidence="14" type="ORF">MKW98_029202</name>
</gene>
<dbReference type="Pfam" id="PF01471">
    <property type="entry name" value="PG_binding_1"/>
    <property type="match status" value="1"/>
</dbReference>
<dbReference type="GO" id="GO:0004222">
    <property type="term" value="F:metalloendopeptidase activity"/>
    <property type="evidence" value="ECO:0007669"/>
    <property type="project" value="InterPro"/>
</dbReference>
<dbReference type="Pfam" id="PF00413">
    <property type="entry name" value="Peptidase_M10"/>
    <property type="match status" value="1"/>
</dbReference>
<dbReference type="InterPro" id="IPR006026">
    <property type="entry name" value="Peptidase_Metallo"/>
</dbReference>
<name>A0AAD4T2L8_9MAGN</name>
<feature type="binding site" description="in inhibited form" evidence="12">
    <location>
        <position position="123"/>
    </location>
    <ligand>
        <name>Zn(2+)</name>
        <dbReference type="ChEBI" id="CHEBI:29105"/>
        <label>2</label>
        <note>catalytic</note>
    </ligand>
</feature>
<organism evidence="14 15">
    <name type="scientific">Papaver atlanticum</name>
    <dbReference type="NCBI Taxonomy" id="357466"/>
    <lineage>
        <taxon>Eukaryota</taxon>
        <taxon>Viridiplantae</taxon>
        <taxon>Streptophyta</taxon>
        <taxon>Embryophyta</taxon>
        <taxon>Tracheophyta</taxon>
        <taxon>Spermatophyta</taxon>
        <taxon>Magnoliopsida</taxon>
        <taxon>Ranunculales</taxon>
        <taxon>Papaveraceae</taxon>
        <taxon>Papaveroideae</taxon>
        <taxon>Papaver</taxon>
    </lineage>
</organism>
<dbReference type="GO" id="GO:0008270">
    <property type="term" value="F:zinc ion binding"/>
    <property type="evidence" value="ECO:0007669"/>
    <property type="project" value="InterPro"/>
</dbReference>
<feature type="binding site" evidence="11">
    <location>
        <position position="283"/>
    </location>
    <ligand>
        <name>Zn(2+)</name>
        <dbReference type="ChEBI" id="CHEBI:29105"/>
        <label>2</label>
        <note>catalytic</note>
    </ligand>
</feature>
<dbReference type="InterPro" id="IPR021190">
    <property type="entry name" value="Pept_M10A"/>
</dbReference>
<keyword evidence="4" id="KW-0732">Signal</keyword>
<dbReference type="InterPro" id="IPR002477">
    <property type="entry name" value="Peptidoglycan-bd-like"/>
</dbReference>
<dbReference type="Proteomes" id="UP001202328">
    <property type="component" value="Unassembled WGS sequence"/>
</dbReference>
<evidence type="ECO:0000256" key="7">
    <source>
        <dbReference type="ARBA" id="ARBA00023049"/>
    </source>
</evidence>
<reference evidence="14" key="1">
    <citation type="submission" date="2022-04" db="EMBL/GenBank/DDBJ databases">
        <title>A functionally conserved STORR gene fusion in Papaver species that diverged 16.8 million years ago.</title>
        <authorList>
            <person name="Catania T."/>
        </authorList>
    </citation>
    <scope>NUCLEOTIDE SEQUENCE</scope>
    <source>
        <strain evidence="14">S-188037</strain>
    </source>
</reference>
<feature type="binding site" evidence="12">
    <location>
        <position position="249"/>
    </location>
    <ligand>
        <name>Zn(2+)</name>
        <dbReference type="ChEBI" id="CHEBI:29105"/>
        <label>1</label>
    </ligand>
</feature>
<dbReference type="AlphaFoldDB" id="A0AAD4T2L8"/>
<feature type="binding site" evidence="12">
    <location>
        <position position="231"/>
    </location>
    <ligand>
        <name>Ca(2+)</name>
        <dbReference type="ChEBI" id="CHEBI:29108"/>
        <label>3</label>
    </ligand>
</feature>
<evidence type="ECO:0000256" key="4">
    <source>
        <dbReference type="ARBA" id="ARBA00022729"/>
    </source>
</evidence>
<evidence type="ECO:0000256" key="12">
    <source>
        <dbReference type="PIRSR" id="PIRSR621190-2"/>
    </source>
</evidence>
<feature type="binding site" evidence="12">
    <location>
        <position position="213"/>
    </location>
    <ligand>
        <name>Ca(2+)</name>
        <dbReference type="ChEBI" id="CHEBI:29108"/>
        <label>2</label>
    </ligand>
</feature>
<dbReference type="Gene3D" id="3.40.390.10">
    <property type="entry name" value="Collagenase (Catalytic Domain)"/>
    <property type="match status" value="1"/>
</dbReference>
<feature type="binding site" evidence="12">
    <location>
        <position position="254"/>
    </location>
    <ligand>
        <name>Ca(2+)</name>
        <dbReference type="ChEBI" id="CHEBI:29108"/>
        <label>3</label>
    </ligand>
</feature>
<keyword evidence="3 11" id="KW-0479">Metal-binding</keyword>
<dbReference type="PROSITE" id="PS00546">
    <property type="entry name" value="CYSTEINE_SWITCH"/>
    <property type="match status" value="1"/>
</dbReference>
<evidence type="ECO:0000313" key="14">
    <source>
        <dbReference type="EMBL" id="KAI3932969.1"/>
    </source>
</evidence>
<evidence type="ECO:0000256" key="6">
    <source>
        <dbReference type="ARBA" id="ARBA00022833"/>
    </source>
</evidence>